<dbReference type="InterPro" id="IPR008969">
    <property type="entry name" value="CarboxyPept-like_regulatory"/>
</dbReference>
<gene>
    <name evidence="7" type="ORF">DXN05_12045</name>
</gene>
<feature type="chain" id="PRO_5017603108" evidence="4">
    <location>
        <begin position="25"/>
        <end position="885"/>
    </location>
</feature>
<evidence type="ECO:0000256" key="2">
    <source>
        <dbReference type="ARBA" id="ARBA00023136"/>
    </source>
</evidence>
<dbReference type="InterPro" id="IPR012910">
    <property type="entry name" value="Plug_dom"/>
</dbReference>
<dbReference type="SUPFAM" id="SSF56935">
    <property type="entry name" value="Porins"/>
    <property type="match status" value="1"/>
</dbReference>
<keyword evidence="3" id="KW-0998">Cell outer membrane</keyword>
<dbReference type="InterPro" id="IPR041700">
    <property type="entry name" value="OMP_b-brl_3"/>
</dbReference>
<evidence type="ECO:0000313" key="7">
    <source>
        <dbReference type="EMBL" id="RFM28241.1"/>
    </source>
</evidence>
<dbReference type="Gene3D" id="2.60.40.1120">
    <property type="entry name" value="Carboxypeptidase-like, regulatory domain"/>
    <property type="match status" value="1"/>
</dbReference>
<organism evidence="7 8">
    <name type="scientific">Deminuibacter soli</name>
    <dbReference type="NCBI Taxonomy" id="2291815"/>
    <lineage>
        <taxon>Bacteria</taxon>
        <taxon>Pseudomonadati</taxon>
        <taxon>Bacteroidota</taxon>
        <taxon>Chitinophagia</taxon>
        <taxon>Chitinophagales</taxon>
        <taxon>Chitinophagaceae</taxon>
        <taxon>Deminuibacter</taxon>
    </lineage>
</organism>
<dbReference type="Gene3D" id="2.170.130.10">
    <property type="entry name" value="TonB-dependent receptor, plug domain"/>
    <property type="match status" value="1"/>
</dbReference>
<feature type="signal peptide" evidence="4">
    <location>
        <begin position="1"/>
        <end position="24"/>
    </location>
</feature>
<keyword evidence="2" id="KW-0472">Membrane</keyword>
<dbReference type="InterPro" id="IPR036942">
    <property type="entry name" value="Beta-barrel_TonB_sf"/>
</dbReference>
<keyword evidence="4" id="KW-0732">Signal</keyword>
<dbReference type="AlphaFoldDB" id="A0A3E1NK36"/>
<dbReference type="Proteomes" id="UP000261284">
    <property type="component" value="Unassembled WGS sequence"/>
</dbReference>
<dbReference type="Gene3D" id="2.40.170.20">
    <property type="entry name" value="TonB-dependent receptor, beta-barrel domain"/>
    <property type="match status" value="1"/>
</dbReference>
<dbReference type="OrthoDB" id="905812at2"/>
<protein>
    <submittedName>
        <fullName evidence="7">TonB-dependent receptor</fullName>
    </submittedName>
</protein>
<evidence type="ECO:0000313" key="8">
    <source>
        <dbReference type="Proteomes" id="UP000261284"/>
    </source>
</evidence>
<proteinExistence type="predicted"/>
<evidence type="ECO:0000256" key="1">
    <source>
        <dbReference type="ARBA" id="ARBA00004442"/>
    </source>
</evidence>
<feature type="domain" description="Outer membrane protein beta-barrel" evidence="6">
    <location>
        <begin position="425"/>
        <end position="859"/>
    </location>
</feature>
<dbReference type="RefSeq" id="WP_116847487.1">
    <property type="nucleotide sequence ID" value="NZ_QTJU01000003.1"/>
</dbReference>
<evidence type="ECO:0000256" key="4">
    <source>
        <dbReference type="SAM" id="SignalP"/>
    </source>
</evidence>
<dbReference type="Pfam" id="PF07715">
    <property type="entry name" value="Plug"/>
    <property type="match status" value="1"/>
</dbReference>
<name>A0A3E1NK36_9BACT</name>
<dbReference type="Pfam" id="PF13620">
    <property type="entry name" value="CarboxypepD_reg"/>
    <property type="match status" value="1"/>
</dbReference>
<reference evidence="7 8" key="1">
    <citation type="submission" date="2018-08" db="EMBL/GenBank/DDBJ databases">
        <title>Chitinophagaceae sp. K23C18032701, a novel bacterium isolated from forest soil.</title>
        <authorList>
            <person name="Wang C."/>
        </authorList>
    </citation>
    <scope>NUCLEOTIDE SEQUENCE [LARGE SCALE GENOMIC DNA]</scope>
    <source>
        <strain evidence="7 8">K23C18032701</strain>
    </source>
</reference>
<evidence type="ECO:0000259" key="5">
    <source>
        <dbReference type="Pfam" id="PF07715"/>
    </source>
</evidence>
<dbReference type="PANTHER" id="PTHR40980:SF4">
    <property type="entry name" value="TONB-DEPENDENT RECEPTOR-LIKE BETA-BARREL DOMAIN-CONTAINING PROTEIN"/>
    <property type="match status" value="1"/>
</dbReference>
<comment type="subcellular location">
    <subcellularLocation>
        <location evidence="1">Cell outer membrane</location>
    </subcellularLocation>
</comment>
<evidence type="ECO:0000256" key="3">
    <source>
        <dbReference type="ARBA" id="ARBA00023237"/>
    </source>
</evidence>
<keyword evidence="7" id="KW-0675">Receptor</keyword>
<dbReference type="GO" id="GO:0009279">
    <property type="term" value="C:cell outer membrane"/>
    <property type="evidence" value="ECO:0007669"/>
    <property type="project" value="UniProtKB-SubCell"/>
</dbReference>
<accession>A0A3E1NK36</accession>
<sequence>MPAILLRRCLFLLLCLCTAHLLKAQQFPPGGMPGGNPAAHISGKIVDAQGKPISGASVLVLQAKRDSATRTTKNVLLKGQTTRQNGVFDFEDLPVRGKLTLKVSMSGMQDTSLPISFMLPAADTAHGAPKQGMVAASQGMPAGGKMPSFEKDLGNITLQSSANQLQAVTVSASRSMLKLDMDKKVFNVEKNIVSTGGTALDVMRNVPSVNVDIDGNVTMRNSTPQIYIDGRPTTLTLDQIPADAIENVEIMTNPSAKYDASGGGAGILNIVLKKNRKTGYNGNLRAGVDKRGGINAGGDINVREGKFNVSASVMTNQMRDRTRGNTVRENLTGDPLTNVLQNNYDKNKGGFQFAKLGLDYFAGSKTTLSVSGIKVHGVFSPSSVLNTQTDSLYSGSAVSAYSVRNSQTHRVFNGNGLTLGLKQLFKKEGAQLTADFNYFGGHDTNNALYTTNNMSKPGGDILGTQQQQTIGSGKNRFITIQTDYVHPFNDKTKLEAGLRASLQHLENNNDNYLLNSATGKFNKLDYASTNYANNNNVYAAYVSLTSSIKNFGYQLGLRAERSDYSGDLLNTGEHFSNNYPISLFPSVFLTQKLNNNQQLQLSVTRRINRPNFFQLIPYTDYSDSLNITRGNPALVPEFTQSYEFSYMKTFKGNNTLLASAYYKRSNHLITRYLDTATNPVSEKQDIINTYINANSSYTAGLEITSQNYLTKWWDISTNLNFYQSKIDAAQATSAAQDAILSWFGKFNSNFKLPAKITLQLTATYQSKTNLPVNDNKGGMGGGPPGMQTQSASQGYIKPFYGIDFAVRKTFLKNDAASVSLSISDIFRTRKNEQYAESAYFIQDYSRLRDPQMVRLNFSWRFGKIDAQLFKRKNMNQNMDGMQGMQ</sequence>
<dbReference type="SUPFAM" id="SSF49464">
    <property type="entry name" value="Carboxypeptidase regulatory domain-like"/>
    <property type="match status" value="1"/>
</dbReference>
<evidence type="ECO:0000259" key="6">
    <source>
        <dbReference type="Pfam" id="PF14905"/>
    </source>
</evidence>
<dbReference type="PANTHER" id="PTHR40980">
    <property type="entry name" value="PLUG DOMAIN-CONTAINING PROTEIN"/>
    <property type="match status" value="1"/>
</dbReference>
<comment type="caution">
    <text evidence="7">The sequence shown here is derived from an EMBL/GenBank/DDBJ whole genome shotgun (WGS) entry which is preliminary data.</text>
</comment>
<keyword evidence="8" id="KW-1185">Reference proteome</keyword>
<dbReference type="InterPro" id="IPR037066">
    <property type="entry name" value="Plug_dom_sf"/>
</dbReference>
<feature type="domain" description="TonB-dependent receptor plug" evidence="5">
    <location>
        <begin position="198"/>
        <end position="264"/>
    </location>
</feature>
<dbReference type="Pfam" id="PF14905">
    <property type="entry name" value="OMP_b-brl_3"/>
    <property type="match status" value="1"/>
</dbReference>
<dbReference type="EMBL" id="QTJU01000003">
    <property type="protein sequence ID" value="RFM28241.1"/>
    <property type="molecule type" value="Genomic_DNA"/>
</dbReference>